<feature type="domain" description="Transketolase-like pyrimidine-binding" evidence="4">
    <location>
        <begin position="14"/>
        <end position="178"/>
    </location>
</feature>
<dbReference type="InterPro" id="IPR033248">
    <property type="entry name" value="Transketolase_C"/>
</dbReference>
<dbReference type="InterPro" id="IPR051157">
    <property type="entry name" value="PDH/Transketolase"/>
</dbReference>
<dbReference type="InterPro" id="IPR009014">
    <property type="entry name" value="Transketo_C/PFOR_II"/>
</dbReference>
<keyword evidence="3" id="KW-0786">Thiamine pyrophosphate</keyword>
<dbReference type="Pfam" id="PF02779">
    <property type="entry name" value="Transket_pyr"/>
    <property type="match status" value="1"/>
</dbReference>
<dbReference type="SUPFAM" id="SSF52518">
    <property type="entry name" value="Thiamin diphosphate-binding fold (THDP-binding)"/>
    <property type="match status" value="1"/>
</dbReference>
<sequence>MEIKKSEIKAWGRLGTRATFGLAILKLAEENQDFYVVSADLAKSSGLDRFTNKYPDMMINAGIAEQNMIGMAAGLAKDGTPVFATSFAPFISMRASEQIRMNMGYMGLNIKAVGLGSGLAMTTLGASHYGLEDVSVMRTIPGMTILSPADTLETAKCVEAAKNHKGPVYIRLTGSPENKPVYTEDYEYEIGKSIVLRPGDDIVIVAAGTMVFFALQTAGLLAEKGIEAKVINMHTIKPLDEKMLDDIADAKLLVTMEEHTTIGGMGSAVAEYYAGKEVRPKHLLLGIPDVYPHAGSYHYLLEQCGLMPEQMAEKIIQNMG</sequence>
<dbReference type="Proteomes" id="UP000199228">
    <property type="component" value="Unassembled WGS sequence"/>
</dbReference>
<evidence type="ECO:0000259" key="4">
    <source>
        <dbReference type="SMART" id="SM00861"/>
    </source>
</evidence>
<name>A0A1G6B4F9_EUBOX</name>
<keyword evidence="6" id="KW-1185">Reference proteome</keyword>
<protein>
    <submittedName>
        <fullName evidence="5">Transketolase subunit B</fullName>
    </submittedName>
</protein>
<dbReference type="Pfam" id="PF02780">
    <property type="entry name" value="Transketolase_C"/>
    <property type="match status" value="1"/>
</dbReference>
<proteinExistence type="inferred from homology"/>
<gene>
    <name evidence="5" type="ORF">SAMN02910417_01161</name>
</gene>
<comment type="cofactor">
    <cofactor evidence="1">
        <name>thiamine diphosphate</name>
        <dbReference type="ChEBI" id="CHEBI:58937"/>
    </cofactor>
</comment>
<evidence type="ECO:0000256" key="1">
    <source>
        <dbReference type="ARBA" id="ARBA00001964"/>
    </source>
</evidence>
<dbReference type="SUPFAM" id="SSF52922">
    <property type="entry name" value="TK C-terminal domain-like"/>
    <property type="match status" value="1"/>
</dbReference>
<evidence type="ECO:0000256" key="2">
    <source>
        <dbReference type="ARBA" id="ARBA00007131"/>
    </source>
</evidence>
<dbReference type="EMBL" id="FMXR01000008">
    <property type="protein sequence ID" value="SDB15536.1"/>
    <property type="molecule type" value="Genomic_DNA"/>
</dbReference>
<dbReference type="InterPro" id="IPR005475">
    <property type="entry name" value="Transketolase-like_Pyr-bd"/>
</dbReference>
<dbReference type="PANTHER" id="PTHR43825:SF5">
    <property type="entry name" value="HYPOTHETICAL TRANSKETOLASE FAMILY PROTEIN"/>
    <property type="match status" value="1"/>
</dbReference>
<reference evidence="5 6" key="1">
    <citation type="submission" date="2016-10" db="EMBL/GenBank/DDBJ databases">
        <authorList>
            <person name="de Groot N.N."/>
        </authorList>
    </citation>
    <scope>NUCLEOTIDE SEQUENCE [LARGE SCALE GENOMIC DNA]</scope>
    <source>
        <strain evidence="5 6">DSM 3217</strain>
    </source>
</reference>
<evidence type="ECO:0000313" key="6">
    <source>
        <dbReference type="Proteomes" id="UP000199228"/>
    </source>
</evidence>
<dbReference type="SMART" id="SM00861">
    <property type="entry name" value="Transket_pyr"/>
    <property type="match status" value="1"/>
</dbReference>
<accession>A0A1G6B4F9</accession>
<evidence type="ECO:0000313" key="5">
    <source>
        <dbReference type="EMBL" id="SDB15536.1"/>
    </source>
</evidence>
<dbReference type="CDD" id="cd07033">
    <property type="entry name" value="TPP_PYR_DXS_TK_like"/>
    <property type="match status" value="1"/>
</dbReference>
<dbReference type="Gene3D" id="3.40.50.920">
    <property type="match status" value="1"/>
</dbReference>
<dbReference type="OrthoDB" id="8732661at2"/>
<dbReference type="Gene3D" id="3.40.50.970">
    <property type="match status" value="1"/>
</dbReference>
<evidence type="ECO:0000256" key="3">
    <source>
        <dbReference type="ARBA" id="ARBA00023052"/>
    </source>
</evidence>
<dbReference type="FunFam" id="3.40.50.970:FF:000129">
    <property type="entry name" value="Transketolase"/>
    <property type="match status" value="1"/>
</dbReference>
<comment type="similarity">
    <text evidence="2">Belongs to the transketolase family.</text>
</comment>
<dbReference type="AlphaFoldDB" id="A0A1G6B4F9"/>
<organism evidence="5 6">
    <name type="scientific">Eubacterium oxidoreducens</name>
    <dbReference type="NCBI Taxonomy" id="1732"/>
    <lineage>
        <taxon>Bacteria</taxon>
        <taxon>Bacillati</taxon>
        <taxon>Bacillota</taxon>
        <taxon>Clostridia</taxon>
        <taxon>Eubacteriales</taxon>
        <taxon>Eubacteriaceae</taxon>
        <taxon>Eubacterium</taxon>
    </lineage>
</organism>
<dbReference type="InterPro" id="IPR029061">
    <property type="entry name" value="THDP-binding"/>
</dbReference>
<dbReference type="PANTHER" id="PTHR43825">
    <property type="entry name" value="PYRUVATE DEHYDROGENASE E1 COMPONENT"/>
    <property type="match status" value="1"/>
</dbReference>
<dbReference type="STRING" id="1732.SAMN02910417_01161"/>